<keyword evidence="2" id="KW-1185">Reference proteome</keyword>
<dbReference type="STRING" id="1646377.BS640_21455"/>
<evidence type="ECO:0000313" key="1">
    <source>
        <dbReference type="EMBL" id="ORJ23415.1"/>
    </source>
</evidence>
<sequence>MQDILTFLHDSPPLGYDSLPENRLLSARILFRHEEQGQWADEPLLNYVNEKLDPDDDAYYFPLARKIIRHESLLYYVKYEVLNWDLNPTARDFESRFLEAHLSRGKVFTPEQVIKFYNNQFMPRHSRPAEPFKSREKLCSLEKYYSQFNDYLKNHAVDDSVRAVEQTVAFQLISPLDLERPFTPLFSLRTGAYRSELLPQTAQRVETLKLGAFIFILQGDSGKRYAASMWGSVLLVADLSEVLTDTQVEAIAGLQNGGRVPPENLKAQSLLTALWPDYADIVPDAQQIIVRFDREIKLGMEKPTLGEALIHIQHTQVKRFVDAWRTEHLDRSLLEKILSFVPFFDVIQRKINDAEYRPTLKELAFDLFDLGLALLSLGIPMIKLGASGIKAGLMAMRAGRTAGLAGQMLQRAILVAIKPALKKLVKASGKEIASFMVPPFDLMRLLHRPLRKGVRKLYKTSKTRRLRRCPRAIGGACVPRTENIYGFDNAEWERLVTELIMHPSAWRGNTLSRGYRHDYVRRFMTLSTDQKEALRGWSFVPKQKEYRNYPRKRSWPSGKSNLNFSLNLALLSGHPSAQMMRTSQHLKSALNALPKMPERQSLVRVVDITEENISQFRAGEIVTNYPAFMSASSKGKLVNIALSQGWMFDPSWRLKHNAAIAIYYIDADSSKPLINRLTTQVNMEGEYIFDQKSFFRIEAITRLFMTSPTRSYKQAYFIKLQEVPYDSAYWIKNIFTGDVIRF</sequence>
<dbReference type="Proteomes" id="UP000192536">
    <property type="component" value="Unassembled WGS sequence"/>
</dbReference>
<accession>A0A1X0W9M4</accession>
<proteinExistence type="predicted"/>
<organism evidence="1 2">
    <name type="scientific">Rouxiella badensis</name>
    <dbReference type="NCBI Taxonomy" id="1646377"/>
    <lineage>
        <taxon>Bacteria</taxon>
        <taxon>Pseudomonadati</taxon>
        <taxon>Pseudomonadota</taxon>
        <taxon>Gammaproteobacteria</taxon>
        <taxon>Enterobacterales</taxon>
        <taxon>Yersiniaceae</taxon>
        <taxon>Rouxiella</taxon>
    </lineage>
</organism>
<protein>
    <submittedName>
        <fullName evidence="1">Uncharacterized protein</fullName>
    </submittedName>
</protein>
<name>A0A1X0W9M4_9GAMM</name>
<gene>
    <name evidence="1" type="ORF">BS640_21455</name>
</gene>
<evidence type="ECO:0000313" key="2">
    <source>
        <dbReference type="Proteomes" id="UP000192536"/>
    </source>
</evidence>
<reference evidence="1 2" key="1">
    <citation type="journal article" date="2017" name="Int. J. Syst. Evol. Microbiol.">
        <title>Rouxiella badensis sp. nov. and Rouxiella silvae sp. nov. isolated from peat bog soil in Germany and emendation of the genus description.</title>
        <authorList>
            <person name="Le Fleche-Mateos A."/>
            <person name="Kugler J.H."/>
            <person name="Hansen S.H."/>
            <person name="Syldatk C."/>
            <person name="Hausmann R."/>
            <person name="Lomprez F."/>
            <person name="Vandenbogaert M."/>
            <person name="Manuguerra J.C."/>
            <person name="Grimont P.A."/>
        </authorList>
    </citation>
    <scope>NUCLEOTIDE SEQUENCE [LARGE SCALE GENOMIC DNA]</scope>
    <source>
        <strain evidence="1 2">DSM 100043</strain>
    </source>
</reference>
<dbReference type="EMBL" id="MRWE01000055">
    <property type="protein sequence ID" value="ORJ23415.1"/>
    <property type="molecule type" value="Genomic_DNA"/>
</dbReference>
<dbReference type="AlphaFoldDB" id="A0A1X0W9M4"/>
<comment type="caution">
    <text evidence="1">The sequence shown here is derived from an EMBL/GenBank/DDBJ whole genome shotgun (WGS) entry which is preliminary data.</text>
</comment>
<dbReference type="Gene3D" id="3.90.176.10">
    <property type="entry name" value="Toxin ADP-ribosyltransferase, Chain A, domain 1"/>
    <property type="match status" value="1"/>
</dbReference>